<keyword evidence="3" id="KW-1185">Reference proteome</keyword>
<dbReference type="RefSeq" id="WP_189017444.1">
    <property type="nucleotide sequence ID" value="NZ_BMHE01000038.1"/>
</dbReference>
<organism evidence="2 3">
    <name type="scientific">Paenibacillus marchantiophytorum</name>
    <dbReference type="NCBI Taxonomy" id="1619310"/>
    <lineage>
        <taxon>Bacteria</taxon>
        <taxon>Bacillati</taxon>
        <taxon>Bacillota</taxon>
        <taxon>Bacilli</taxon>
        <taxon>Bacillales</taxon>
        <taxon>Paenibacillaceae</taxon>
        <taxon>Paenibacillus</taxon>
    </lineage>
</organism>
<reference evidence="3" key="1">
    <citation type="journal article" date="2019" name="Int. J. Syst. Evol. Microbiol.">
        <title>The Global Catalogue of Microorganisms (GCM) 10K type strain sequencing project: providing services to taxonomists for standard genome sequencing and annotation.</title>
        <authorList>
            <consortium name="The Broad Institute Genomics Platform"/>
            <consortium name="The Broad Institute Genome Sequencing Center for Infectious Disease"/>
            <person name="Wu L."/>
            <person name="Ma J."/>
        </authorList>
    </citation>
    <scope>NUCLEOTIDE SEQUENCE [LARGE SCALE GENOMIC DNA]</scope>
    <source>
        <strain evidence="3">CGMCC 1.15043</strain>
    </source>
</reference>
<dbReference type="Proteomes" id="UP000615455">
    <property type="component" value="Unassembled WGS sequence"/>
</dbReference>
<protein>
    <submittedName>
        <fullName evidence="2">Uncharacterized protein</fullName>
    </submittedName>
</protein>
<feature type="region of interest" description="Disordered" evidence="1">
    <location>
        <begin position="1"/>
        <end position="31"/>
    </location>
</feature>
<accession>A0ABQ1F5K1</accession>
<evidence type="ECO:0000313" key="3">
    <source>
        <dbReference type="Proteomes" id="UP000615455"/>
    </source>
</evidence>
<gene>
    <name evidence="2" type="ORF">GCM10008018_53720</name>
</gene>
<name>A0ABQ1F5K1_9BACL</name>
<evidence type="ECO:0000313" key="2">
    <source>
        <dbReference type="EMBL" id="GGA00660.1"/>
    </source>
</evidence>
<evidence type="ECO:0000256" key="1">
    <source>
        <dbReference type="SAM" id="MobiDB-lite"/>
    </source>
</evidence>
<sequence>MRSDVAPITAVNTPAGISRGGNKVRPTMHSQGMQEDIVTKVLIREVYRMECEIDADLLFGTPMCIPHGKGRKISPKGKRQEFNII</sequence>
<comment type="caution">
    <text evidence="2">The sequence shown here is derived from an EMBL/GenBank/DDBJ whole genome shotgun (WGS) entry which is preliminary data.</text>
</comment>
<proteinExistence type="predicted"/>
<dbReference type="EMBL" id="BMHE01000038">
    <property type="protein sequence ID" value="GGA00660.1"/>
    <property type="molecule type" value="Genomic_DNA"/>
</dbReference>